<feature type="transmembrane region" description="Helical" evidence="6">
    <location>
        <begin position="178"/>
        <end position="198"/>
    </location>
</feature>
<organism evidence="7">
    <name type="scientific">Rheinheimera sp. BAL341</name>
    <dbReference type="NCBI Taxonomy" id="1708203"/>
    <lineage>
        <taxon>Bacteria</taxon>
        <taxon>Pseudomonadati</taxon>
        <taxon>Pseudomonadota</taxon>
        <taxon>Gammaproteobacteria</taxon>
        <taxon>Chromatiales</taxon>
        <taxon>Chromatiaceae</taxon>
        <taxon>Rheinheimera</taxon>
    </lineage>
</organism>
<dbReference type="GO" id="GO:0015141">
    <property type="term" value="F:succinate transmembrane transporter activity"/>
    <property type="evidence" value="ECO:0007669"/>
    <property type="project" value="UniProtKB-ARBA"/>
</dbReference>
<keyword evidence="2" id="KW-0813">Transport</keyword>
<feature type="transmembrane region" description="Helical" evidence="6">
    <location>
        <begin position="336"/>
        <end position="354"/>
    </location>
</feature>
<keyword evidence="4 6" id="KW-1133">Transmembrane helix</keyword>
<feature type="transmembrane region" description="Helical" evidence="6">
    <location>
        <begin position="366"/>
        <end position="389"/>
    </location>
</feature>
<dbReference type="PANTHER" id="PTHR10283:SF82">
    <property type="entry name" value="SOLUTE CARRIER FAMILY 13 MEMBER 2"/>
    <property type="match status" value="1"/>
</dbReference>
<reference evidence="7" key="1">
    <citation type="submission" date="2019-04" db="EMBL/GenBank/DDBJ databases">
        <authorList>
            <person name="Brambilla D."/>
        </authorList>
    </citation>
    <scope>NUCLEOTIDE SEQUENCE</scope>
    <source>
        <strain evidence="7">BAL1</strain>
    </source>
</reference>
<feature type="transmembrane region" description="Helical" evidence="6">
    <location>
        <begin position="12"/>
        <end position="29"/>
    </location>
</feature>
<dbReference type="Pfam" id="PF00939">
    <property type="entry name" value="Na_sulph_symp"/>
    <property type="match status" value="1"/>
</dbReference>
<proteinExistence type="predicted"/>
<evidence type="ECO:0000256" key="3">
    <source>
        <dbReference type="ARBA" id="ARBA00022692"/>
    </source>
</evidence>
<keyword evidence="5 6" id="KW-0472">Membrane</keyword>
<evidence type="ECO:0000256" key="4">
    <source>
        <dbReference type="ARBA" id="ARBA00022989"/>
    </source>
</evidence>
<dbReference type="NCBIfam" id="TIGR00785">
    <property type="entry name" value="dass"/>
    <property type="match status" value="1"/>
</dbReference>
<dbReference type="PANTHER" id="PTHR10283">
    <property type="entry name" value="SOLUTE CARRIER FAMILY 13 MEMBER"/>
    <property type="match status" value="1"/>
</dbReference>
<protein>
    <submittedName>
        <fullName evidence="7">Sodium/sulphate symporter</fullName>
    </submittedName>
</protein>
<feature type="transmembrane region" description="Helical" evidence="6">
    <location>
        <begin position="305"/>
        <end position="324"/>
    </location>
</feature>
<accession>A0A486XJR6</accession>
<sequence>MGYQNAMPIKIPFYITLLAGPALFLLVLLTEPAFNGMSNSAWLISGLTAWMALWWITEPVPIPITALLPIVIVPLLSLDSIGNVTAPYAHPLIFLFLGGFMLSIAMERWNLHKRIALLTMLLVGNKPSQQIAGIMLITAFLSMWMSNTATAVMMLPIGLSIIAMQQEQGVQSDHFAKAILLAIGYSASIGGVATLIGTPPNALLAAYLERSYQLQLSFSDWMLFGVPLSASLLLFCWFWLTRIHFRLDHLLSVDSRALYQQKLNALGVMHNAEKLVLMVFSTAAFCWIFRGPLSAITGIKLDDTLIAVFAGSLLFILPVSLKTGQRILQWEDCHKLPWGVLLLFGGGLTLASQIDNSGLSAYIANQIGQLGNIDLLLLIVLVTTVIIFLTEITSNTATAAAFLPLLGPVAVSLDTSAAMLVIPAAVAASCAFMMPVATPPNAIVFASGKLKIVDMAKAGLVLNLVAIALITFFVMILARYIFDF</sequence>
<gene>
    <name evidence="7" type="ORF">BAL341_497</name>
</gene>
<dbReference type="AlphaFoldDB" id="A0A486XJR6"/>
<feature type="transmembrane region" description="Helical" evidence="6">
    <location>
        <begin position="93"/>
        <end position="111"/>
    </location>
</feature>
<comment type="subcellular location">
    <subcellularLocation>
        <location evidence="1">Membrane</location>
        <topology evidence="1">Multi-pass membrane protein</topology>
    </subcellularLocation>
</comment>
<feature type="transmembrane region" description="Helical" evidence="6">
    <location>
        <begin position="218"/>
        <end position="240"/>
    </location>
</feature>
<keyword evidence="3 6" id="KW-0812">Transmembrane</keyword>
<feature type="transmembrane region" description="Helical" evidence="6">
    <location>
        <begin position="419"/>
        <end position="437"/>
    </location>
</feature>
<evidence type="ECO:0000256" key="1">
    <source>
        <dbReference type="ARBA" id="ARBA00004141"/>
    </source>
</evidence>
<name>A0A486XJR6_9GAMM</name>
<dbReference type="InterPro" id="IPR001898">
    <property type="entry name" value="SLC13A/DASS"/>
</dbReference>
<evidence type="ECO:0000256" key="6">
    <source>
        <dbReference type="SAM" id="Phobius"/>
    </source>
</evidence>
<dbReference type="GO" id="GO:0005886">
    <property type="term" value="C:plasma membrane"/>
    <property type="evidence" value="ECO:0007669"/>
    <property type="project" value="TreeGrafter"/>
</dbReference>
<feature type="transmembrane region" description="Helical" evidence="6">
    <location>
        <begin position="131"/>
        <end position="157"/>
    </location>
</feature>
<dbReference type="PROSITE" id="PS01271">
    <property type="entry name" value="NA_SULFATE"/>
    <property type="match status" value="1"/>
</dbReference>
<dbReference type="EMBL" id="CAAJGR010000052">
    <property type="protein sequence ID" value="VHO01946.1"/>
    <property type="molecule type" value="Genomic_DNA"/>
</dbReference>
<dbReference type="InterPro" id="IPR031312">
    <property type="entry name" value="Na/sul_symport_CS"/>
</dbReference>
<evidence type="ECO:0000313" key="7">
    <source>
        <dbReference type="EMBL" id="VHO01946.1"/>
    </source>
</evidence>
<dbReference type="CDD" id="cd01115">
    <property type="entry name" value="SLC13_permease"/>
    <property type="match status" value="1"/>
</dbReference>
<feature type="transmembrane region" description="Helical" evidence="6">
    <location>
        <begin position="62"/>
        <end position="81"/>
    </location>
</feature>
<evidence type="ECO:0000256" key="2">
    <source>
        <dbReference type="ARBA" id="ARBA00022448"/>
    </source>
</evidence>
<evidence type="ECO:0000256" key="5">
    <source>
        <dbReference type="ARBA" id="ARBA00023136"/>
    </source>
</evidence>
<feature type="transmembrane region" description="Helical" evidence="6">
    <location>
        <begin position="275"/>
        <end position="293"/>
    </location>
</feature>
<feature type="transmembrane region" description="Helical" evidence="6">
    <location>
        <begin position="458"/>
        <end position="482"/>
    </location>
</feature>
<feature type="transmembrane region" description="Helical" evidence="6">
    <location>
        <begin position="396"/>
        <end position="413"/>
    </location>
</feature>